<dbReference type="InterPro" id="IPR006948">
    <property type="entry name" value="Alliinase_C"/>
</dbReference>
<evidence type="ECO:0000256" key="3">
    <source>
        <dbReference type="ARBA" id="ARBA00022898"/>
    </source>
</evidence>
<dbReference type="Pfam" id="PF04864">
    <property type="entry name" value="Alliinase_C"/>
    <property type="match status" value="1"/>
</dbReference>
<dbReference type="GO" id="GO:0006520">
    <property type="term" value="P:amino acid metabolic process"/>
    <property type="evidence" value="ECO:0007669"/>
    <property type="project" value="TreeGrafter"/>
</dbReference>
<evidence type="ECO:0000259" key="4">
    <source>
        <dbReference type="Pfam" id="PF04863"/>
    </source>
</evidence>
<dbReference type="AlphaFoldDB" id="A0A2I0X8H7"/>
<reference evidence="6 7" key="1">
    <citation type="journal article" date="2016" name="Sci. Rep.">
        <title>The Dendrobium catenatum Lindl. genome sequence provides insights into polysaccharide synthase, floral development and adaptive evolution.</title>
        <authorList>
            <person name="Zhang G.Q."/>
            <person name="Xu Q."/>
            <person name="Bian C."/>
            <person name="Tsai W.C."/>
            <person name="Yeh C.M."/>
            <person name="Liu K.W."/>
            <person name="Yoshida K."/>
            <person name="Zhang L.S."/>
            <person name="Chang S.B."/>
            <person name="Chen F."/>
            <person name="Shi Y."/>
            <person name="Su Y.Y."/>
            <person name="Zhang Y.Q."/>
            <person name="Chen L.J."/>
            <person name="Yin Y."/>
            <person name="Lin M."/>
            <person name="Huang H."/>
            <person name="Deng H."/>
            <person name="Wang Z.W."/>
            <person name="Zhu S.L."/>
            <person name="Zhao X."/>
            <person name="Deng C."/>
            <person name="Niu S.C."/>
            <person name="Huang J."/>
            <person name="Wang M."/>
            <person name="Liu G.H."/>
            <person name="Yang H.J."/>
            <person name="Xiao X.J."/>
            <person name="Hsiao Y.Y."/>
            <person name="Wu W.L."/>
            <person name="Chen Y.Y."/>
            <person name="Mitsuda N."/>
            <person name="Ohme-Takagi M."/>
            <person name="Luo Y.B."/>
            <person name="Van de Peer Y."/>
            <person name="Liu Z.J."/>
        </authorList>
    </citation>
    <scope>NUCLEOTIDE SEQUENCE [LARGE SCALE GENOMIC DNA]</scope>
    <source>
        <tissue evidence="6">The whole plant</tissue>
    </source>
</reference>
<dbReference type="Gene3D" id="2.10.25.30">
    <property type="entry name" value="EGF-like, alliinase"/>
    <property type="match status" value="1"/>
</dbReference>
<dbReference type="Gene3D" id="3.90.1150.10">
    <property type="entry name" value="Aspartate Aminotransferase, domain 1"/>
    <property type="match status" value="1"/>
</dbReference>
<dbReference type="InterPro" id="IPR015422">
    <property type="entry name" value="PyrdxlP-dep_Trfase_small"/>
</dbReference>
<dbReference type="STRING" id="906689.A0A2I0X8H7"/>
<dbReference type="SUPFAM" id="SSF53383">
    <property type="entry name" value="PLP-dependent transferases"/>
    <property type="match status" value="1"/>
</dbReference>
<gene>
    <name evidence="6" type="primary">TAR4</name>
    <name evidence="6" type="ORF">MA16_Dca002727</name>
</gene>
<protein>
    <submittedName>
        <fullName evidence="6">Tryptophan aminotransferase-related protein 4</fullName>
    </submittedName>
</protein>
<dbReference type="CDD" id="cd00609">
    <property type="entry name" value="AAT_like"/>
    <property type="match status" value="1"/>
</dbReference>
<evidence type="ECO:0000313" key="6">
    <source>
        <dbReference type="EMBL" id="PKU84215.1"/>
    </source>
</evidence>
<proteinExistence type="inferred from homology"/>
<comment type="cofactor">
    <cofactor evidence="1">
        <name>pyridoxal 5'-phosphate</name>
        <dbReference type="ChEBI" id="CHEBI:597326"/>
    </cofactor>
</comment>
<dbReference type="InterPro" id="IPR037029">
    <property type="entry name" value="Alliinase_N_sf"/>
</dbReference>
<accession>A0A2I0X8H7</accession>
<feature type="domain" description="Alliinase C-terminal" evidence="5">
    <location>
        <begin position="99"/>
        <end position="461"/>
    </location>
</feature>
<keyword evidence="3" id="KW-0663">Pyridoxal phosphate</keyword>
<evidence type="ECO:0000259" key="5">
    <source>
        <dbReference type="Pfam" id="PF04864"/>
    </source>
</evidence>
<keyword evidence="6" id="KW-0032">Aminotransferase</keyword>
<sequence>MGQKDRYLVMEVGRTVISDIGQKDHSQQDIGGRKNVICLSRPGWGIEAMAEAKAAAAITCSWHGHAFVDSVVINGRPKCECNNCYAGEDCSILMRDCPADAVSGDPQYLEPYWRQNAGRSAVVLSGWHRMSYQNNAPNYISMELERHIRLLHRAVGNAVTDDRFIIFGSGSTQLLNAVIKAFSSSLDHNSPVGVVATAPYYEVFREQTKLFNSREYQWKGIPSNMSGSTNSTQLSSENLIEIVTSPNNPDGNLQRRSKFLLGSSMAAIHDHAYYWPQYSPIPAPADEDVMLFSNAKFTGHASSRFGWAIIKDEKVYQKVVTYMDLSTVGVSSDTQLRVLKLIKTILLQIREEGDFFKFGYEIMKERWQKLSKIVSSSNRFSLQKLSPHYCNYFNEFKDPSPAYAWLRCEKDEDEDCEAVLRNAGILSRGGTVFEAHSRYARLSLIKTLDDFEQLLQKLQTLIFSTDSYSSL</sequence>
<dbReference type="EMBL" id="KZ502052">
    <property type="protein sequence ID" value="PKU84215.1"/>
    <property type="molecule type" value="Genomic_DNA"/>
</dbReference>
<dbReference type="Proteomes" id="UP000233837">
    <property type="component" value="Unassembled WGS sequence"/>
</dbReference>
<keyword evidence="6" id="KW-0808">Transferase</keyword>
<evidence type="ECO:0000256" key="1">
    <source>
        <dbReference type="ARBA" id="ARBA00001933"/>
    </source>
</evidence>
<dbReference type="InterPro" id="IPR015424">
    <property type="entry name" value="PyrdxlP-dep_Trfase"/>
</dbReference>
<dbReference type="GO" id="GO:0008483">
    <property type="term" value="F:transaminase activity"/>
    <property type="evidence" value="ECO:0007669"/>
    <property type="project" value="UniProtKB-KW"/>
</dbReference>
<dbReference type="PANTHER" id="PTHR43795:SF20">
    <property type="entry name" value="TRYPTOPHAN AMINOTRANSFERASE-RELATED PROTEIN 3"/>
    <property type="match status" value="1"/>
</dbReference>
<organism evidence="6 7">
    <name type="scientific">Dendrobium catenatum</name>
    <dbReference type="NCBI Taxonomy" id="906689"/>
    <lineage>
        <taxon>Eukaryota</taxon>
        <taxon>Viridiplantae</taxon>
        <taxon>Streptophyta</taxon>
        <taxon>Embryophyta</taxon>
        <taxon>Tracheophyta</taxon>
        <taxon>Spermatophyta</taxon>
        <taxon>Magnoliopsida</taxon>
        <taxon>Liliopsida</taxon>
        <taxon>Asparagales</taxon>
        <taxon>Orchidaceae</taxon>
        <taxon>Epidendroideae</taxon>
        <taxon>Malaxideae</taxon>
        <taxon>Dendrobiinae</taxon>
        <taxon>Dendrobium</taxon>
    </lineage>
</organism>
<dbReference type="InterPro" id="IPR015421">
    <property type="entry name" value="PyrdxlP-dep_Trfase_major"/>
</dbReference>
<dbReference type="InterPro" id="IPR050478">
    <property type="entry name" value="Ethylene_sulfur-biosynth"/>
</dbReference>
<evidence type="ECO:0000256" key="2">
    <source>
        <dbReference type="ARBA" id="ARBA00006312"/>
    </source>
</evidence>
<keyword evidence="7" id="KW-1185">Reference proteome</keyword>
<dbReference type="PANTHER" id="PTHR43795">
    <property type="entry name" value="BIFUNCTIONAL ASPARTATE AMINOTRANSFERASE AND GLUTAMATE/ASPARTATE-PREPHENATE AMINOTRANSFERASE-RELATED"/>
    <property type="match status" value="1"/>
</dbReference>
<evidence type="ECO:0000313" key="7">
    <source>
        <dbReference type="Proteomes" id="UP000233837"/>
    </source>
</evidence>
<dbReference type="GO" id="GO:0016846">
    <property type="term" value="F:carbon-sulfur lyase activity"/>
    <property type="evidence" value="ECO:0007669"/>
    <property type="project" value="InterPro"/>
</dbReference>
<dbReference type="Pfam" id="PF04863">
    <property type="entry name" value="EGF_alliinase"/>
    <property type="match status" value="1"/>
</dbReference>
<reference evidence="6 7" key="2">
    <citation type="journal article" date="2017" name="Nature">
        <title>The Apostasia genome and the evolution of orchids.</title>
        <authorList>
            <person name="Zhang G.Q."/>
            <person name="Liu K.W."/>
            <person name="Li Z."/>
            <person name="Lohaus R."/>
            <person name="Hsiao Y.Y."/>
            <person name="Niu S.C."/>
            <person name="Wang J.Y."/>
            <person name="Lin Y.C."/>
            <person name="Xu Q."/>
            <person name="Chen L.J."/>
            <person name="Yoshida K."/>
            <person name="Fujiwara S."/>
            <person name="Wang Z.W."/>
            <person name="Zhang Y.Q."/>
            <person name="Mitsuda N."/>
            <person name="Wang M."/>
            <person name="Liu G.H."/>
            <person name="Pecoraro L."/>
            <person name="Huang H.X."/>
            <person name="Xiao X.J."/>
            <person name="Lin M."/>
            <person name="Wu X.Y."/>
            <person name="Wu W.L."/>
            <person name="Chen Y.Y."/>
            <person name="Chang S.B."/>
            <person name="Sakamoto S."/>
            <person name="Ohme-Takagi M."/>
            <person name="Yagi M."/>
            <person name="Zeng S.J."/>
            <person name="Shen C.Y."/>
            <person name="Yeh C.M."/>
            <person name="Luo Y.B."/>
            <person name="Tsai W.C."/>
            <person name="Van de Peer Y."/>
            <person name="Liu Z.J."/>
        </authorList>
    </citation>
    <scope>NUCLEOTIDE SEQUENCE [LARGE SCALE GENOMIC DNA]</scope>
    <source>
        <tissue evidence="6">The whole plant</tissue>
    </source>
</reference>
<dbReference type="InterPro" id="IPR006947">
    <property type="entry name" value="EGF_alliinase"/>
</dbReference>
<comment type="similarity">
    <text evidence="2">Belongs to the alliinase family.</text>
</comment>
<feature type="domain" description="Alliinase EGF-like" evidence="4">
    <location>
        <begin position="44"/>
        <end position="97"/>
    </location>
</feature>
<dbReference type="Gene3D" id="3.40.640.10">
    <property type="entry name" value="Type I PLP-dependent aspartate aminotransferase-like (Major domain)"/>
    <property type="match status" value="1"/>
</dbReference>
<name>A0A2I0X8H7_9ASPA</name>